<dbReference type="InterPro" id="IPR007324">
    <property type="entry name" value="Sugar-bd_dom_put"/>
</dbReference>
<accession>A0ABU0PGB7</accession>
<dbReference type="Gene3D" id="1.10.10.10">
    <property type="entry name" value="Winged helix-like DNA-binding domain superfamily/Winged helix DNA-binding domain"/>
    <property type="match status" value="1"/>
</dbReference>
<keyword evidence="7" id="KW-1185">Reference proteome</keyword>
<dbReference type="Proteomes" id="UP001236806">
    <property type="component" value="Unassembled WGS sequence"/>
</dbReference>
<dbReference type="InterPro" id="IPR051054">
    <property type="entry name" value="SorC_transcr_regulators"/>
</dbReference>
<evidence type="ECO:0000256" key="4">
    <source>
        <dbReference type="ARBA" id="ARBA00023163"/>
    </source>
</evidence>
<name>A0ABU0PGB7_9MICC</name>
<dbReference type="PANTHER" id="PTHR34294">
    <property type="entry name" value="TRANSCRIPTIONAL REGULATOR-RELATED"/>
    <property type="match status" value="1"/>
</dbReference>
<comment type="caution">
    <text evidence="6">The sequence shown here is derived from an EMBL/GenBank/DDBJ whole genome shotgun (WGS) entry which is preliminary data.</text>
</comment>
<protein>
    <submittedName>
        <fullName evidence="6">Deoxyribonucleoside regulator</fullName>
    </submittedName>
</protein>
<dbReference type="Pfam" id="PF04198">
    <property type="entry name" value="Sugar-bind"/>
    <property type="match status" value="1"/>
</dbReference>
<keyword evidence="3" id="KW-0238">DNA-binding</keyword>
<organism evidence="6 7">
    <name type="scientific">Pseudarthrobacter siccitolerans</name>
    <dbReference type="NCBI Taxonomy" id="861266"/>
    <lineage>
        <taxon>Bacteria</taxon>
        <taxon>Bacillati</taxon>
        <taxon>Actinomycetota</taxon>
        <taxon>Actinomycetes</taxon>
        <taxon>Micrococcales</taxon>
        <taxon>Micrococcaceae</taxon>
        <taxon>Pseudarthrobacter</taxon>
    </lineage>
</organism>
<proteinExistence type="inferred from homology"/>
<evidence type="ECO:0000256" key="1">
    <source>
        <dbReference type="ARBA" id="ARBA00010466"/>
    </source>
</evidence>
<evidence type="ECO:0000313" key="7">
    <source>
        <dbReference type="Proteomes" id="UP001236806"/>
    </source>
</evidence>
<dbReference type="PANTHER" id="PTHR34294:SF1">
    <property type="entry name" value="TRANSCRIPTIONAL REGULATOR LSRR"/>
    <property type="match status" value="1"/>
</dbReference>
<evidence type="ECO:0000259" key="5">
    <source>
        <dbReference type="Pfam" id="PF04198"/>
    </source>
</evidence>
<dbReference type="SUPFAM" id="SSF100950">
    <property type="entry name" value="NagB/RpiA/CoA transferase-like"/>
    <property type="match status" value="1"/>
</dbReference>
<reference evidence="6 7" key="1">
    <citation type="submission" date="2023-07" db="EMBL/GenBank/DDBJ databases">
        <title>Comparative genomics of wheat-associated soil bacteria to identify genetic determinants of phenazine resistance.</title>
        <authorList>
            <person name="Mouncey N."/>
        </authorList>
    </citation>
    <scope>NUCLEOTIDE SEQUENCE [LARGE SCALE GENOMIC DNA]</scope>
    <source>
        <strain evidence="6 7">W1I3</strain>
    </source>
</reference>
<gene>
    <name evidence="6" type="ORF">QFZ36_000559</name>
</gene>
<comment type="similarity">
    <text evidence="1">Belongs to the SorC transcriptional regulatory family.</text>
</comment>
<sequence>MDPSRHADALRAAQMYYLQDLTMDAIARELRTSRSTVSRLLSSARDSGLVQVQIRNPLDTAPELEGLIRRRFGVDVHVVPVVETLNEAETLDRVAMQAARTIGPLVDSNAIIGVAWGSTLSAVSRQLTRKITHDSVIVQLNGAGNMHTTGITYASDIMRRFGSAYGARVEQFPVPAFFDHAATKTAMWNERSVQRILALQAKMSIAIFGVGSVDADYPSHVYAGGYLDENDLKILANSDVVGDVATVFFRSDGSSDGIVLNERSTGPALSELRQVRRRICVVSGVSKINGLKGALAAGLATDLILDEATARRLVGLEGMATSNR</sequence>
<keyword evidence="4" id="KW-0804">Transcription</keyword>
<feature type="domain" description="Sugar-binding" evidence="5">
    <location>
        <begin position="63"/>
        <end position="314"/>
    </location>
</feature>
<dbReference type="EMBL" id="JAUSXB010000001">
    <property type="protein sequence ID" value="MDQ0672998.1"/>
    <property type="molecule type" value="Genomic_DNA"/>
</dbReference>
<evidence type="ECO:0000313" key="6">
    <source>
        <dbReference type="EMBL" id="MDQ0672998.1"/>
    </source>
</evidence>
<evidence type="ECO:0000256" key="3">
    <source>
        <dbReference type="ARBA" id="ARBA00023125"/>
    </source>
</evidence>
<evidence type="ECO:0000256" key="2">
    <source>
        <dbReference type="ARBA" id="ARBA00023015"/>
    </source>
</evidence>
<dbReference type="InterPro" id="IPR036388">
    <property type="entry name" value="WH-like_DNA-bd_sf"/>
</dbReference>
<keyword evidence="2" id="KW-0805">Transcription regulation</keyword>
<dbReference type="InterPro" id="IPR037171">
    <property type="entry name" value="NagB/RpiA_transferase-like"/>
</dbReference>
<dbReference type="Gene3D" id="3.40.50.1360">
    <property type="match status" value="1"/>
</dbReference>